<gene>
    <name evidence="1" type="ORF">LITE_LOCUS21147</name>
</gene>
<evidence type="ECO:0000313" key="2">
    <source>
        <dbReference type="Proteomes" id="UP001154282"/>
    </source>
</evidence>
<sequence length="24" mass="2844">MFWTGPSLMICFPNLLKLSRQVDF</sequence>
<evidence type="ECO:0000313" key="1">
    <source>
        <dbReference type="EMBL" id="CAI0427288.1"/>
    </source>
</evidence>
<name>A0AAV0L2L2_9ROSI</name>
<dbReference type="AlphaFoldDB" id="A0AAV0L2L2"/>
<proteinExistence type="predicted"/>
<accession>A0AAV0L2L2</accession>
<dbReference type="EMBL" id="CAMGYJ010000005">
    <property type="protein sequence ID" value="CAI0427288.1"/>
    <property type="molecule type" value="Genomic_DNA"/>
</dbReference>
<reference evidence="1" key="1">
    <citation type="submission" date="2022-08" db="EMBL/GenBank/DDBJ databases">
        <authorList>
            <person name="Gutierrez-Valencia J."/>
        </authorList>
    </citation>
    <scope>NUCLEOTIDE SEQUENCE</scope>
</reference>
<keyword evidence="2" id="KW-1185">Reference proteome</keyword>
<comment type="caution">
    <text evidence="1">The sequence shown here is derived from an EMBL/GenBank/DDBJ whole genome shotgun (WGS) entry which is preliminary data.</text>
</comment>
<organism evidence="1 2">
    <name type="scientific">Linum tenue</name>
    <dbReference type="NCBI Taxonomy" id="586396"/>
    <lineage>
        <taxon>Eukaryota</taxon>
        <taxon>Viridiplantae</taxon>
        <taxon>Streptophyta</taxon>
        <taxon>Embryophyta</taxon>
        <taxon>Tracheophyta</taxon>
        <taxon>Spermatophyta</taxon>
        <taxon>Magnoliopsida</taxon>
        <taxon>eudicotyledons</taxon>
        <taxon>Gunneridae</taxon>
        <taxon>Pentapetalae</taxon>
        <taxon>rosids</taxon>
        <taxon>fabids</taxon>
        <taxon>Malpighiales</taxon>
        <taxon>Linaceae</taxon>
        <taxon>Linum</taxon>
    </lineage>
</organism>
<dbReference type="Proteomes" id="UP001154282">
    <property type="component" value="Unassembled WGS sequence"/>
</dbReference>
<protein>
    <submittedName>
        <fullName evidence="1">Uncharacterized protein</fullName>
    </submittedName>
</protein>